<keyword evidence="2 6" id="KW-0645">Protease</keyword>
<sequence>MNHAREEISCDRASAMALTGRGVGVAVLDTGIYPHEDFKDRIIAFHDVVGRRQTAYDDNGHGTHIAAIIGGDGSSSQGRYRGVAPGCGIIAVKVLDHRGNGFASDVLAGLRWIRENRERYGIRIVNISVGSLSRRNMTENSVLVRGVNGAWDDGLVVVVAAGNHGPGRMTITTPGISRKVITVGCSDDHKEVDVMGSRMVDYSGRGPTMACICKPDIVAPGSGIVSCSNEPGKYFSKSGTSMSTPLVSGAIALLLEKYPCMTNRDVKLRLRERAVDMGLPRNHQGWGKLDVERLVADP</sequence>
<reference evidence="9" key="1">
    <citation type="journal article" date="2021" name="PeerJ">
        <title>Extensive microbial diversity within the chicken gut microbiome revealed by metagenomics and culture.</title>
        <authorList>
            <person name="Gilroy R."/>
            <person name="Ravi A."/>
            <person name="Getino M."/>
            <person name="Pursley I."/>
            <person name="Horton D.L."/>
            <person name="Alikhan N.F."/>
            <person name="Baker D."/>
            <person name="Gharbi K."/>
            <person name="Hall N."/>
            <person name="Watson M."/>
            <person name="Adriaenssens E.M."/>
            <person name="Foster-Nyarko E."/>
            <person name="Jarju S."/>
            <person name="Secka A."/>
            <person name="Antonio M."/>
            <person name="Oren A."/>
            <person name="Chaudhuri R.R."/>
            <person name="La Ragione R."/>
            <person name="Hildebrand F."/>
            <person name="Pallen M.J."/>
        </authorList>
    </citation>
    <scope>NUCLEOTIDE SEQUENCE</scope>
    <source>
        <strain evidence="9">CHK180-15479</strain>
    </source>
</reference>
<proteinExistence type="inferred from homology"/>
<dbReference type="EMBL" id="DWWT01000071">
    <property type="protein sequence ID" value="HJC07123.1"/>
    <property type="molecule type" value="Genomic_DNA"/>
</dbReference>
<dbReference type="InterPro" id="IPR023827">
    <property type="entry name" value="Peptidase_S8_Asp-AS"/>
</dbReference>
<dbReference type="PROSITE" id="PS00138">
    <property type="entry name" value="SUBTILASE_SER"/>
    <property type="match status" value="1"/>
</dbReference>
<organism evidence="9 10">
    <name type="scientific">Candidatus Enterocloster excrementipullorum</name>
    <dbReference type="NCBI Taxonomy" id="2838559"/>
    <lineage>
        <taxon>Bacteria</taxon>
        <taxon>Bacillati</taxon>
        <taxon>Bacillota</taxon>
        <taxon>Clostridia</taxon>
        <taxon>Lachnospirales</taxon>
        <taxon>Lachnospiraceae</taxon>
        <taxon>Enterocloster</taxon>
    </lineage>
</organism>
<dbReference type="InterPro" id="IPR023828">
    <property type="entry name" value="Peptidase_S8_Ser-AS"/>
</dbReference>
<evidence type="ECO:0000256" key="3">
    <source>
        <dbReference type="ARBA" id="ARBA00022801"/>
    </source>
</evidence>
<dbReference type="AlphaFoldDB" id="A0A9D2N2Y8"/>
<dbReference type="PROSITE" id="PS51892">
    <property type="entry name" value="SUBTILASE"/>
    <property type="match status" value="1"/>
</dbReference>
<comment type="similarity">
    <text evidence="1 6 7">Belongs to the peptidase S8 family.</text>
</comment>
<reference evidence="9" key="2">
    <citation type="submission" date="2021-04" db="EMBL/GenBank/DDBJ databases">
        <authorList>
            <person name="Gilroy R."/>
        </authorList>
    </citation>
    <scope>NUCLEOTIDE SEQUENCE</scope>
    <source>
        <strain evidence="9">CHK180-15479</strain>
    </source>
</reference>
<evidence type="ECO:0000256" key="7">
    <source>
        <dbReference type="RuleBase" id="RU003355"/>
    </source>
</evidence>
<dbReference type="GO" id="GO:0006508">
    <property type="term" value="P:proteolysis"/>
    <property type="evidence" value="ECO:0007669"/>
    <property type="project" value="UniProtKB-KW"/>
</dbReference>
<dbReference type="PRINTS" id="PR00723">
    <property type="entry name" value="SUBTILISIN"/>
</dbReference>
<dbReference type="Gene3D" id="3.40.50.200">
    <property type="entry name" value="Peptidase S8/S53 domain"/>
    <property type="match status" value="1"/>
</dbReference>
<feature type="domain" description="Peptidase S8/S53" evidence="8">
    <location>
        <begin position="20"/>
        <end position="287"/>
    </location>
</feature>
<dbReference type="PROSITE" id="PS00136">
    <property type="entry name" value="SUBTILASE_ASP"/>
    <property type="match status" value="1"/>
</dbReference>
<keyword evidence="4 6" id="KW-0720">Serine protease</keyword>
<evidence type="ECO:0000259" key="8">
    <source>
        <dbReference type="Pfam" id="PF00082"/>
    </source>
</evidence>
<dbReference type="InterPro" id="IPR015500">
    <property type="entry name" value="Peptidase_S8_subtilisin-rel"/>
</dbReference>
<dbReference type="PANTHER" id="PTHR43806:SF65">
    <property type="entry name" value="SERINE PROTEASE APRX"/>
    <property type="match status" value="1"/>
</dbReference>
<name>A0A9D2N2Y8_9FIRM</name>
<evidence type="ECO:0000256" key="1">
    <source>
        <dbReference type="ARBA" id="ARBA00011073"/>
    </source>
</evidence>
<dbReference type="InterPro" id="IPR000209">
    <property type="entry name" value="Peptidase_S8/S53_dom"/>
</dbReference>
<evidence type="ECO:0000256" key="6">
    <source>
        <dbReference type="PROSITE-ProRule" id="PRU01240"/>
    </source>
</evidence>
<evidence type="ECO:0000256" key="5">
    <source>
        <dbReference type="PIRSR" id="PIRSR615500-1"/>
    </source>
</evidence>
<accession>A0A9D2N2Y8</accession>
<dbReference type="PANTHER" id="PTHR43806">
    <property type="entry name" value="PEPTIDASE S8"/>
    <property type="match status" value="1"/>
</dbReference>
<dbReference type="CDD" id="cd07487">
    <property type="entry name" value="Peptidases_S8_1"/>
    <property type="match status" value="1"/>
</dbReference>
<dbReference type="InterPro" id="IPR036852">
    <property type="entry name" value="Peptidase_S8/S53_dom_sf"/>
</dbReference>
<dbReference type="SUPFAM" id="SSF52743">
    <property type="entry name" value="Subtilisin-like"/>
    <property type="match status" value="1"/>
</dbReference>
<protein>
    <submittedName>
        <fullName evidence="9">S8 family peptidase</fullName>
    </submittedName>
</protein>
<feature type="active site" description="Charge relay system" evidence="5 6">
    <location>
        <position position="61"/>
    </location>
</feature>
<evidence type="ECO:0000313" key="9">
    <source>
        <dbReference type="EMBL" id="HJC07123.1"/>
    </source>
</evidence>
<evidence type="ECO:0000313" key="10">
    <source>
        <dbReference type="Proteomes" id="UP000823910"/>
    </source>
</evidence>
<comment type="caution">
    <text evidence="9">The sequence shown here is derived from an EMBL/GenBank/DDBJ whole genome shotgun (WGS) entry which is preliminary data.</text>
</comment>
<feature type="active site" description="Charge relay system" evidence="5 6">
    <location>
        <position position="29"/>
    </location>
</feature>
<dbReference type="Pfam" id="PF00082">
    <property type="entry name" value="Peptidase_S8"/>
    <property type="match status" value="1"/>
</dbReference>
<evidence type="ECO:0000256" key="4">
    <source>
        <dbReference type="ARBA" id="ARBA00022825"/>
    </source>
</evidence>
<feature type="active site" description="Charge relay system" evidence="5 6">
    <location>
        <position position="241"/>
    </location>
</feature>
<evidence type="ECO:0000256" key="2">
    <source>
        <dbReference type="ARBA" id="ARBA00022670"/>
    </source>
</evidence>
<keyword evidence="3 6" id="KW-0378">Hydrolase</keyword>
<dbReference type="GO" id="GO:0004252">
    <property type="term" value="F:serine-type endopeptidase activity"/>
    <property type="evidence" value="ECO:0007669"/>
    <property type="project" value="UniProtKB-UniRule"/>
</dbReference>
<dbReference type="Proteomes" id="UP000823910">
    <property type="component" value="Unassembled WGS sequence"/>
</dbReference>
<gene>
    <name evidence="9" type="ORF">H9704_13440</name>
</gene>
<dbReference type="InterPro" id="IPR050131">
    <property type="entry name" value="Peptidase_S8_subtilisin-like"/>
</dbReference>